<comment type="similarity">
    <text evidence="1">Belongs to the ABC transporter superfamily.</text>
</comment>
<keyword evidence="7" id="KW-1185">Reference proteome</keyword>
<keyword evidence="2" id="KW-0813">Transport</keyword>
<dbReference type="SUPFAM" id="SSF52540">
    <property type="entry name" value="P-loop containing nucleoside triphosphate hydrolases"/>
    <property type="match status" value="1"/>
</dbReference>
<dbReference type="PANTHER" id="PTHR42798:SF7">
    <property type="entry name" value="ALPHA-D-RIBOSE 1-METHYLPHOSPHONATE 5-TRIPHOSPHATE SYNTHASE SUBUNIT PHNL"/>
    <property type="match status" value="1"/>
</dbReference>
<feature type="domain" description="ABC transporter" evidence="5">
    <location>
        <begin position="3"/>
        <end position="244"/>
    </location>
</feature>
<reference evidence="6 7" key="1">
    <citation type="submission" date="2019-12" db="EMBL/GenBank/DDBJ databases">
        <title>Whole-genome analyses of novel actinobacteria.</title>
        <authorList>
            <person name="Sahin N."/>
            <person name="Saygin H."/>
        </authorList>
    </citation>
    <scope>NUCLEOTIDE SEQUENCE [LARGE SCALE GENOMIC DNA]</scope>
    <source>
        <strain evidence="6 7">KC615</strain>
    </source>
</reference>
<dbReference type="InterPro" id="IPR017911">
    <property type="entry name" value="MacB-like_ATP-bd"/>
</dbReference>
<dbReference type="GO" id="GO:0098796">
    <property type="term" value="C:membrane protein complex"/>
    <property type="evidence" value="ECO:0007669"/>
    <property type="project" value="UniProtKB-ARBA"/>
</dbReference>
<dbReference type="GO" id="GO:0005524">
    <property type="term" value="F:ATP binding"/>
    <property type="evidence" value="ECO:0007669"/>
    <property type="project" value="UniProtKB-KW"/>
</dbReference>
<dbReference type="CDD" id="cd03255">
    <property type="entry name" value="ABC_MJ0796_LolCDE_FtsE"/>
    <property type="match status" value="1"/>
</dbReference>
<dbReference type="GO" id="GO:0022857">
    <property type="term" value="F:transmembrane transporter activity"/>
    <property type="evidence" value="ECO:0007669"/>
    <property type="project" value="UniProtKB-ARBA"/>
</dbReference>
<organism evidence="6 7">
    <name type="scientific">Shimazuella alba</name>
    <dbReference type="NCBI Taxonomy" id="2690964"/>
    <lineage>
        <taxon>Bacteria</taxon>
        <taxon>Bacillati</taxon>
        <taxon>Bacillota</taxon>
        <taxon>Bacilli</taxon>
        <taxon>Bacillales</taxon>
        <taxon>Thermoactinomycetaceae</taxon>
        <taxon>Shimazuella</taxon>
    </lineage>
</organism>
<dbReference type="AlphaFoldDB" id="A0A6I4VP86"/>
<evidence type="ECO:0000256" key="2">
    <source>
        <dbReference type="ARBA" id="ARBA00022448"/>
    </source>
</evidence>
<evidence type="ECO:0000313" key="6">
    <source>
        <dbReference type="EMBL" id="MXQ53397.1"/>
    </source>
</evidence>
<comment type="caution">
    <text evidence="6">The sequence shown here is derived from an EMBL/GenBank/DDBJ whole genome shotgun (WGS) entry which is preliminary data.</text>
</comment>
<name>A0A6I4VP86_9BACL</name>
<dbReference type="InterPro" id="IPR003439">
    <property type="entry name" value="ABC_transporter-like_ATP-bd"/>
</dbReference>
<sequence>MILEAKNLSKIYGGSSPGAFYKALDQFNLTINEGEFVGIMGPSGSGKSTLLQILGTIETPSSGELVMDGENVVAMKQTQLADFRREKLGFIFQDFQLLDSLSIKENMLVPLVLNKKSNQEMEERVKQVAAYLGIEAILSQRPYEVSGGQKQRAAAARALIHQPSLVLADEPTGNLDSKSAKALMELLVDLNHQEQTTILMVTHDPVTASYCDRILFIQDGRLLNEIYQGDRRADFYDQILLVQSSLGGELYDTKIPRF</sequence>
<dbReference type="PROSITE" id="PS50893">
    <property type="entry name" value="ABC_TRANSPORTER_2"/>
    <property type="match status" value="1"/>
</dbReference>
<evidence type="ECO:0000313" key="7">
    <source>
        <dbReference type="Proteomes" id="UP000430692"/>
    </source>
</evidence>
<dbReference type="PANTHER" id="PTHR42798">
    <property type="entry name" value="LIPOPROTEIN-RELEASING SYSTEM ATP-BINDING PROTEIN LOLD"/>
    <property type="match status" value="1"/>
</dbReference>
<protein>
    <submittedName>
        <fullName evidence="6">ATP-binding cassette domain-containing protein</fullName>
    </submittedName>
</protein>
<dbReference type="InterPro" id="IPR003593">
    <property type="entry name" value="AAA+_ATPase"/>
</dbReference>
<keyword evidence="3" id="KW-0547">Nucleotide-binding</keyword>
<dbReference type="Proteomes" id="UP000430692">
    <property type="component" value="Unassembled WGS sequence"/>
</dbReference>
<dbReference type="RefSeq" id="WP_160800744.1">
    <property type="nucleotide sequence ID" value="NZ_WUUL01000003.1"/>
</dbReference>
<proteinExistence type="inferred from homology"/>
<accession>A0A6I4VP86</accession>
<dbReference type="FunFam" id="3.40.50.300:FF:000032">
    <property type="entry name" value="Export ABC transporter ATP-binding protein"/>
    <property type="match status" value="1"/>
</dbReference>
<evidence type="ECO:0000256" key="3">
    <source>
        <dbReference type="ARBA" id="ARBA00022741"/>
    </source>
</evidence>
<evidence type="ECO:0000259" key="5">
    <source>
        <dbReference type="PROSITE" id="PS50893"/>
    </source>
</evidence>
<dbReference type="EMBL" id="WUUL01000003">
    <property type="protein sequence ID" value="MXQ53397.1"/>
    <property type="molecule type" value="Genomic_DNA"/>
</dbReference>
<dbReference type="Gene3D" id="3.40.50.300">
    <property type="entry name" value="P-loop containing nucleotide triphosphate hydrolases"/>
    <property type="match status" value="1"/>
</dbReference>
<dbReference type="SMART" id="SM00382">
    <property type="entry name" value="AAA"/>
    <property type="match status" value="1"/>
</dbReference>
<evidence type="ECO:0000256" key="1">
    <source>
        <dbReference type="ARBA" id="ARBA00005417"/>
    </source>
</evidence>
<evidence type="ECO:0000256" key="4">
    <source>
        <dbReference type="ARBA" id="ARBA00022840"/>
    </source>
</evidence>
<keyword evidence="4 6" id="KW-0067">ATP-binding</keyword>
<dbReference type="InterPro" id="IPR027417">
    <property type="entry name" value="P-loop_NTPase"/>
</dbReference>
<gene>
    <name evidence="6" type="ORF">GSM42_06565</name>
</gene>
<dbReference type="Pfam" id="PF00005">
    <property type="entry name" value="ABC_tran"/>
    <property type="match status" value="1"/>
</dbReference>
<dbReference type="GO" id="GO:0016887">
    <property type="term" value="F:ATP hydrolysis activity"/>
    <property type="evidence" value="ECO:0007669"/>
    <property type="project" value="InterPro"/>
</dbReference>